<feature type="transmembrane region" description="Helical" evidence="1">
    <location>
        <begin position="45"/>
        <end position="67"/>
    </location>
</feature>
<proteinExistence type="predicted"/>
<protein>
    <submittedName>
        <fullName evidence="2">Uncharacterized protein</fullName>
    </submittedName>
</protein>
<organism evidence="2 3">
    <name type="scientific">Halobacillus campisalis</name>
    <dbReference type="NCBI Taxonomy" id="435909"/>
    <lineage>
        <taxon>Bacteria</taxon>
        <taxon>Bacillati</taxon>
        <taxon>Bacillota</taxon>
        <taxon>Bacilli</taxon>
        <taxon>Bacillales</taxon>
        <taxon>Bacillaceae</taxon>
        <taxon>Halobacillus</taxon>
    </lineage>
</organism>
<gene>
    <name evidence="2" type="ORF">ACFQMN_03910</name>
</gene>
<keyword evidence="1" id="KW-0472">Membrane</keyword>
<name>A0ABW2K0A2_9BACI</name>
<dbReference type="RefSeq" id="WP_289217050.1">
    <property type="nucleotide sequence ID" value="NZ_JAPVRC010000011.1"/>
</dbReference>
<reference evidence="3" key="1">
    <citation type="journal article" date="2019" name="Int. J. Syst. Evol. Microbiol.">
        <title>The Global Catalogue of Microorganisms (GCM) 10K type strain sequencing project: providing services to taxonomists for standard genome sequencing and annotation.</title>
        <authorList>
            <consortium name="The Broad Institute Genomics Platform"/>
            <consortium name="The Broad Institute Genome Sequencing Center for Infectious Disease"/>
            <person name="Wu L."/>
            <person name="Ma J."/>
        </authorList>
    </citation>
    <scope>NUCLEOTIDE SEQUENCE [LARGE SCALE GENOMIC DNA]</scope>
    <source>
        <strain evidence="3">CCUG 73951</strain>
    </source>
</reference>
<evidence type="ECO:0000313" key="3">
    <source>
        <dbReference type="Proteomes" id="UP001596494"/>
    </source>
</evidence>
<feature type="transmembrane region" description="Helical" evidence="1">
    <location>
        <begin position="7"/>
        <end position="25"/>
    </location>
</feature>
<dbReference type="EMBL" id="JBHTBY010000002">
    <property type="protein sequence ID" value="MFC7320029.1"/>
    <property type="molecule type" value="Genomic_DNA"/>
</dbReference>
<evidence type="ECO:0000313" key="2">
    <source>
        <dbReference type="EMBL" id="MFC7320029.1"/>
    </source>
</evidence>
<keyword evidence="1" id="KW-0812">Transmembrane</keyword>
<feature type="transmembrane region" description="Helical" evidence="1">
    <location>
        <begin position="79"/>
        <end position="99"/>
    </location>
</feature>
<dbReference type="Proteomes" id="UP001596494">
    <property type="component" value="Unassembled WGS sequence"/>
</dbReference>
<comment type="caution">
    <text evidence="2">The sequence shown here is derived from an EMBL/GenBank/DDBJ whole genome shotgun (WGS) entry which is preliminary data.</text>
</comment>
<accession>A0ABW2K0A2</accession>
<evidence type="ECO:0000256" key="1">
    <source>
        <dbReference type="SAM" id="Phobius"/>
    </source>
</evidence>
<keyword evidence="1" id="KW-1133">Transmembrane helix</keyword>
<sequence length="102" mass="11502">MKGYITKATYLGTFLSFLSFIALMLDPFRGWIFNFLSRANVNYYVTYANPFTYLLVAYILFFVLSILSISQKAQLNLKYLCVSLNGIGIVVAGFIVFIGNAL</sequence>
<keyword evidence="3" id="KW-1185">Reference proteome</keyword>